<dbReference type="InterPro" id="IPR045274">
    <property type="entry name" value="WAK-like"/>
</dbReference>
<dbReference type="AlphaFoldDB" id="A0A811RE05"/>
<comment type="subcellular location">
    <subcellularLocation>
        <location evidence="1">Membrane</location>
        <topology evidence="1">Single-pass type I membrane protein</topology>
    </subcellularLocation>
</comment>
<keyword evidence="8" id="KW-0418">Kinase</keyword>
<dbReference type="InterPro" id="IPR000152">
    <property type="entry name" value="EGF-type_Asp/Asn_hydroxyl_site"/>
</dbReference>
<evidence type="ECO:0000313" key="18">
    <source>
        <dbReference type="EMBL" id="CAD6268242.1"/>
    </source>
</evidence>
<feature type="chain" id="PRO_5033046323" evidence="15">
    <location>
        <begin position="30"/>
        <end position="806"/>
    </location>
</feature>
<evidence type="ECO:0000256" key="8">
    <source>
        <dbReference type="ARBA" id="ARBA00022777"/>
    </source>
</evidence>
<evidence type="ECO:0000256" key="13">
    <source>
        <dbReference type="ARBA" id="ARBA00023180"/>
    </source>
</evidence>
<dbReference type="PANTHER" id="PTHR27005">
    <property type="entry name" value="WALL-ASSOCIATED RECEPTOR KINASE-LIKE 21"/>
    <property type="match status" value="1"/>
</dbReference>
<evidence type="ECO:0000256" key="9">
    <source>
        <dbReference type="ARBA" id="ARBA00022840"/>
    </source>
</evidence>
<evidence type="ECO:0000259" key="16">
    <source>
        <dbReference type="PROSITE" id="PS50011"/>
    </source>
</evidence>
<keyword evidence="7" id="KW-0547">Nucleotide-binding</keyword>
<dbReference type="InterPro" id="IPR011009">
    <property type="entry name" value="Kinase-like_dom_sf"/>
</dbReference>
<dbReference type="FunFam" id="1.10.510.10:FF:000084">
    <property type="entry name" value="Wall-associated receptor kinase 2"/>
    <property type="match status" value="1"/>
</dbReference>
<evidence type="ECO:0000259" key="17">
    <source>
        <dbReference type="PROSITE" id="PS50026"/>
    </source>
</evidence>
<feature type="signal peptide" evidence="15">
    <location>
        <begin position="1"/>
        <end position="29"/>
    </location>
</feature>
<dbReference type="InterPro" id="IPR025287">
    <property type="entry name" value="WAK_GUB"/>
</dbReference>
<dbReference type="GO" id="GO:0005509">
    <property type="term" value="F:calcium ion binding"/>
    <property type="evidence" value="ECO:0007669"/>
    <property type="project" value="InterPro"/>
</dbReference>
<evidence type="ECO:0000313" key="19">
    <source>
        <dbReference type="Proteomes" id="UP000604825"/>
    </source>
</evidence>
<dbReference type="SUPFAM" id="SSF57196">
    <property type="entry name" value="EGF/Laminin"/>
    <property type="match status" value="1"/>
</dbReference>
<comment type="caution">
    <text evidence="14">Lacks conserved residue(s) required for the propagation of feature annotation.</text>
</comment>
<dbReference type="InterPro" id="IPR001881">
    <property type="entry name" value="EGF-like_Ca-bd_dom"/>
</dbReference>
<keyword evidence="3 14" id="KW-0245">EGF-like domain</keyword>
<gene>
    <name evidence="18" type="ORF">NCGR_LOCUS51547</name>
</gene>
<dbReference type="GO" id="GO:0004674">
    <property type="term" value="F:protein serine/threonine kinase activity"/>
    <property type="evidence" value="ECO:0007669"/>
    <property type="project" value="UniProtKB-KW"/>
</dbReference>
<dbReference type="PROSITE" id="PS00010">
    <property type="entry name" value="ASX_HYDROXYL"/>
    <property type="match status" value="1"/>
</dbReference>
<reference evidence="18" key="1">
    <citation type="submission" date="2020-10" db="EMBL/GenBank/DDBJ databases">
        <authorList>
            <person name="Han B."/>
            <person name="Lu T."/>
            <person name="Zhao Q."/>
            <person name="Huang X."/>
            <person name="Zhao Y."/>
        </authorList>
    </citation>
    <scope>NUCLEOTIDE SEQUENCE</scope>
</reference>
<dbReference type="PANTHER" id="PTHR27005:SF57">
    <property type="entry name" value="OS08G0365500 PROTEIN"/>
    <property type="match status" value="1"/>
</dbReference>
<name>A0A811RE05_9POAL</name>
<keyword evidence="11" id="KW-0472">Membrane</keyword>
<dbReference type="CDD" id="cd00054">
    <property type="entry name" value="EGF_CA"/>
    <property type="match status" value="1"/>
</dbReference>
<dbReference type="InterPro" id="IPR049883">
    <property type="entry name" value="NOTCH1_EGF-like"/>
</dbReference>
<dbReference type="InterPro" id="IPR018097">
    <property type="entry name" value="EGF_Ca-bd_CS"/>
</dbReference>
<keyword evidence="9" id="KW-0067">ATP-binding</keyword>
<dbReference type="FunFam" id="2.10.25.10:FF:000355">
    <property type="entry name" value="Wall-associated receptor kinase 3"/>
    <property type="match status" value="1"/>
</dbReference>
<organism evidence="18 19">
    <name type="scientific">Miscanthus lutarioriparius</name>
    <dbReference type="NCBI Taxonomy" id="422564"/>
    <lineage>
        <taxon>Eukaryota</taxon>
        <taxon>Viridiplantae</taxon>
        <taxon>Streptophyta</taxon>
        <taxon>Embryophyta</taxon>
        <taxon>Tracheophyta</taxon>
        <taxon>Spermatophyta</taxon>
        <taxon>Magnoliopsida</taxon>
        <taxon>Liliopsida</taxon>
        <taxon>Poales</taxon>
        <taxon>Poaceae</taxon>
        <taxon>PACMAD clade</taxon>
        <taxon>Panicoideae</taxon>
        <taxon>Andropogonodae</taxon>
        <taxon>Andropogoneae</taxon>
        <taxon>Saccharinae</taxon>
        <taxon>Miscanthus</taxon>
    </lineage>
</organism>
<evidence type="ECO:0000256" key="15">
    <source>
        <dbReference type="SAM" id="SignalP"/>
    </source>
</evidence>
<dbReference type="EMBL" id="CAJGYO010000014">
    <property type="protein sequence ID" value="CAD6268242.1"/>
    <property type="molecule type" value="Genomic_DNA"/>
</dbReference>
<evidence type="ECO:0000256" key="6">
    <source>
        <dbReference type="ARBA" id="ARBA00022729"/>
    </source>
</evidence>
<dbReference type="PROSITE" id="PS50011">
    <property type="entry name" value="PROTEIN_KINASE_DOM"/>
    <property type="match status" value="1"/>
</dbReference>
<dbReference type="Gene3D" id="1.10.510.10">
    <property type="entry name" value="Transferase(Phosphotransferase) domain 1"/>
    <property type="match status" value="1"/>
</dbReference>
<evidence type="ECO:0000256" key="14">
    <source>
        <dbReference type="PROSITE-ProRule" id="PRU00076"/>
    </source>
</evidence>
<evidence type="ECO:0000256" key="7">
    <source>
        <dbReference type="ARBA" id="ARBA00022741"/>
    </source>
</evidence>
<comment type="caution">
    <text evidence="18">The sequence shown here is derived from an EMBL/GenBank/DDBJ whole genome shotgun (WGS) entry which is preliminary data.</text>
</comment>
<evidence type="ECO:0000256" key="1">
    <source>
        <dbReference type="ARBA" id="ARBA00004479"/>
    </source>
</evidence>
<dbReference type="InterPro" id="IPR000719">
    <property type="entry name" value="Prot_kinase_dom"/>
</dbReference>
<dbReference type="Gene3D" id="3.30.200.20">
    <property type="entry name" value="Phosphorylase Kinase, domain 1"/>
    <property type="match status" value="1"/>
</dbReference>
<dbReference type="Proteomes" id="UP000604825">
    <property type="component" value="Unassembled WGS sequence"/>
</dbReference>
<keyword evidence="10" id="KW-1133">Transmembrane helix</keyword>
<dbReference type="Pfam" id="PF00069">
    <property type="entry name" value="Pkinase"/>
    <property type="match status" value="1"/>
</dbReference>
<keyword evidence="2" id="KW-0723">Serine/threonine-protein kinase</keyword>
<dbReference type="FunFam" id="3.30.200.20:FF:000043">
    <property type="entry name" value="Wall-associated receptor kinase 2"/>
    <property type="match status" value="1"/>
</dbReference>
<dbReference type="GO" id="GO:0005524">
    <property type="term" value="F:ATP binding"/>
    <property type="evidence" value="ECO:0007669"/>
    <property type="project" value="UniProtKB-KW"/>
</dbReference>
<evidence type="ECO:0000256" key="3">
    <source>
        <dbReference type="ARBA" id="ARBA00022536"/>
    </source>
</evidence>
<dbReference type="SMART" id="SM00220">
    <property type="entry name" value="S_TKc"/>
    <property type="match status" value="1"/>
</dbReference>
<dbReference type="Pfam" id="PF13947">
    <property type="entry name" value="GUB_WAK_bind"/>
    <property type="match status" value="1"/>
</dbReference>
<dbReference type="GO" id="GO:0005886">
    <property type="term" value="C:plasma membrane"/>
    <property type="evidence" value="ECO:0007669"/>
    <property type="project" value="TreeGrafter"/>
</dbReference>
<dbReference type="OrthoDB" id="283575at2759"/>
<dbReference type="Gene3D" id="2.10.25.10">
    <property type="entry name" value="Laminin"/>
    <property type="match status" value="1"/>
</dbReference>
<keyword evidence="12" id="KW-1015">Disulfide bond</keyword>
<dbReference type="InterPro" id="IPR008271">
    <property type="entry name" value="Ser/Thr_kinase_AS"/>
</dbReference>
<keyword evidence="13" id="KW-0325">Glycoprotein</keyword>
<feature type="domain" description="EGF-like" evidence="17">
    <location>
        <begin position="320"/>
        <end position="357"/>
    </location>
</feature>
<evidence type="ECO:0000256" key="10">
    <source>
        <dbReference type="ARBA" id="ARBA00022989"/>
    </source>
</evidence>
<dbReference type="PROSITE" id="PS00108">
    <property type="entry name" value="PROTEIN_KINASE_ST"/>
    <property type="match status" value="1"/>
</dbReference>
<feature type="domain" description="Protein kinase" evidence="16">
    <location>
        <begin position="447"/>
        <end position="725"/>
    </location>
</feature>
<evidence type="ECO:0000256" key="5">
    <source>
        <dbReference type="ARBA" id="ARBA00022692"/>
    </source>
</evidence>
<dbReference type="PROSITE" id="PS01187">
    <property type="entry name" value="EGF_CA"/>
    <property type="match status" value="1"/>
</dbReference>
<dbReference type="InterPro" id="IPR000742">
    <property type="entry name" value="EGF"/>
</dbReference>
<keyword evidence="6 15" id="KW-0732">Signal</keyword>
<keyword evidence="4" id="KW-0808">Transferase</keyword>
<evidence type="ECO:0000256" key="2">
    <source>
        <dbReference type="ARBA" id="ARBA00022527"/>
    </source>
</evidence>
<protein>
    <submittedName>
        <fullName evidence="18">Uncharacterized protein</fullName>
    </submittedName>
</protein>
<evidence type="ECO:0000256" key="12">
    <source>
        <dbReference type="ARBA" id="ARBA00023157"/>
    </source>
</evidence>
<dbReference type="SUPFAM" id="SSF56112">
    <property type="entry name" value="Protein kinase-like (PK-like)"/>
    <property type="match status" value="1"/>
</dbReference>
<accession>A0A811RE05</accession>
<sequence>MEVYAVGALRLLPWLALAAVLLPPPPAASQQPAARGCRQQCGNVTVPYPFGIGAGCHRGSTTGGFRLQCDDDASGRGRPPLLTVAGYGHEVAAISLATAEATVLLNASRACYDRPGDPDGRVVSLREHPMALNGSAFLFSSMKSKFVSIGCPGLAYFNDGDGYYVTGCMSVCRPSERALPGSCRGDDSCCQSNIPLGLNSYHPYLGSFGRRRRGSGRGREQEATFLANSTACSYAFMVDSMWFWLAGSHFNRTGDFAVPVVLDWAIRDAPSCAAAARDGDTYACRSAHSVCLDSSNGPGYVCNCTGGYQGNPYVADGCTDVDECRHGDEFPCYGVCVNTPGSFLCTCPKGSSGNATLQGGCRRDDDNRFGLPLKIVTGVSAGVLLLLLASFSSHLWVQKRRLLHAKQRFFEQNGGVLLQQQLGSLASSGVAFRIFSEEEISRATNGFAEARVLGRGGQGVVYKGVLADGSAVAVKKSRVVDAKQVKEFAREMLILSQINHRNVVKLLGCCLEVEVPMLVYEYVPNGSLHGYIHGGGEAKVQLPPGARLRIAAESADALAYMHSSASPPILHRDVKSANILLDGGLAAKVSDFGASRLAPAGEAAVATLVQGTLGYLDPEYLLTSQLTSKSDVYSFAVVVLELLTGRKAFVPVEDEDEEEEGGLAFCFITAAQAGRHREIMDQQVMKEVGAEVLDEATELLMRCLSMVADERPTMKEVADKLHRIRCLACSCNGKSLIRCLATNIQKTTTGARMRNMGGSAGQADRPPYNAFWNLASQGILTTGREEGVPNYQKEIQIADASQELHE</sequence>
<dbReference type="GO" id="GO:0030247">
    <property type="term" value="F:polysaccharide binding"/>
    <property type="evidence" value="ECO:0007669"/>
    <property type="project" value="InterPro"/>
</dbReference>
<evidence type="ECO:0000256" key="11">
    <source>
        <dbReference type="ARBA" id="ARBA00023136"/>
    </source>
</evidence>
<dbReference type="Pfam" id="PF07645">
    <property type="entry name" value="EGF_CA"/>
    <property type="match status" value="1"/>
</dbReference>
<dbReference type="GO" id="GO:0007166">
    <property type="term" value="P:cell surface receptor signaling pathway"/>
    <property type="evidence" value="ECO:0007669"/>
    <property type="project" value="InterPro"/>
</dbReference>
<dbReference type="SMART" id="SM00181">
    <property type="entry name" value="EGF"/>
    <property type="match status" value="2"/>
</dbReference>
<evidence type="ECO:0000256" key="4">
    <source>
        <dbReference type="ARBA" id="ARBA00022679"/>
    </source>
</evidence>
<keyword evidence="5" id="KW-0812">Transmembrane</keyword>
<keyword evidence="19" id="KW-1185">Reference proteome</keyword>
<dbReference type="PROSITE" id="PS50026">
    <property type="entry name" value="EGF_3"/>
    <property type="match status" value="1"/>
</dbReference>
<dbReference type="SMART" id="SM00179">
    <property type="entry name" value="EGF_CA"/>
    <property type="match status" value="1"/>
</dbReference>
<proteinExistence type="predicted"/>